<dbReference type="EMBL" id="SEOL01000005">
    <property type="protein sequence ID" value="MBL0849094.1"/>
    <property type="molecule type" value="Genomic_DNA"/>
</dbReference>
<keyword evidence="2" id="KW-0812">Transmembrane</keyword>
<accession>A0A937AET4</accession>
<dbReference type="SUPFAM" id="SSF58104">
    <property type="entry name" value="Methyl-accepting chemotaxis protein (MCP) signaling domain"/>
    <property type="match status" value="1"/>
</dbReference>
<comment type="caution">
    <text evidence="4">The sequence shown here is derived from an EMBL/GenBank/DDBJ whole genome shotgun (WGS) entry which is preliminary data.</text>
</comment>
<evidence type="ECO:0000259" key="3">
    <source>
        <dbReference type="Pfam" id="PF02470"/>
    </source>
</evidence>
<dbReference type="Proteomes" id="UP000736856">
    <property type="component" value="Unassembled WGS sequence"/>
</dbReference>
<dbReference type="PANTHER" id="PTHR36698:SF3">
    <property type="entry name" value="ABC-TYPE TRANSPORT AUXILIARY LIPOPROTEIN COMPONENT DOMAIN-CONTAINING PROTEIN"/>
    <property type="match status" value="1"/>
</dbReference>
<keyword evidence="1" id="KW-0175">Coiled coil</keyword>
<protein>
    <submittedName>
        <fullName evidence="4">MCE family protein</fullName>
    </submittedName>
</protein>
<reference evidence="4" key="1">
    <citation type="submission" date="2019-02" db="EMBL/GenBank/DDBJ databases">
        <title>A novel Candidatus Liberibacter species associated with the New Zealand native fuchsia psyllid, Ctenarytaina fuchsiae.</title>
        <authorList>
            <person name="Thompson S.M."/>
            <person name="Jorgensen N."/>
            <person name="David C."/>
            <person name="Bulman S.R."/>
            <person name="Smith G.R."/>
        </authorList>
    </citation>
    <scope>NUCLEOTIDE SEQUENCE</scope>
    <source>
        <strain evidence="4">Oxford</strain>
    </source>
</reference>
<evidence type="ECO:0000256" key="1">
    <source>
        <dbReference type="SAM" id="Coils"/>
    </source>
</evidence>
<dbReference type="AlphaFoldDB" id="A0A937AET4"/>
<name>A0A937AET4_9HYPH</name>
<proteinExistence type="predicted"/>
<feature type="coiled-coil region" evidence="1">
    <location>
        <begin position="334"/>
        <end position="388"/>
    </location>
</feature>
<sequence length="449" mass="50382">MNTKNYYVSVGLFTIIILLLAFFSIYWLARSNKYNGIMDELIIRIPGTVDGLSVNSSVRFNGIPVGHITGLFIDNNDPNYSMAQVQIRADTPLYPSTTTAIIGTQGLTGIPYIELSTLQKEEKSVFEIAKEKNQLAMITATASGMSNFLLNAQRTLDQINSSSNHIHQFIKNIDKPLLHTIQNFETISTIVANNLSHIDQIEDKSSNISSNFTNFINKTSDIITTMDKLLKIVDANKINKILGNIEESSNDFVGTFSKINDTIDGLQATTHTFQGVGEKADQLLSSVTSTINSKEFSSSFNNIIESTANIRESTSSIRDITDHRQKIILAMDNIEQMTKNLNQVSAQFAEITSKIKHLAGSQSDNSFIEEAEQTMRSFKNTADKINKYIPPIIENVQYFSNSGLRDLHRLIEQLQENVNHFDGFLNEIEHNPQNIIWGTETTKQYKPKH</sequence>
<dbReference type="Pfam" id="PF02470">
    <property type="entry name" value="MlaD"/>
    <property type="match status" value="1"/>
</dbReference>
<evidence type="ECO:0000256" key="2">
    <source>
        <dbReference type="SAM" id="Phobius"/>
    </source>
</evidence>
<dbReference type="InterPro" id="IPR003399">
    <property type="entry name" value="Mce/MlaD"/>
</dbReference>
<dbReference type="PANTHER" id="PTHR36698">
    <property type="entry name" value="BLL5892 PROTEIN"/>
    <property type="match status" value="1"/>
</dbReference>
<keyword evidence="2" id="KW-0472">Membrane</keyword>
<evidence type="ECO:0000313" key="4">
    <source>
        <dbReference type="EMBL" id="MBL0849094.1"/>
    </source>
</evidence>
<gene>
    <name evidence="4" type="ORF">EU981_03315</name>
</gene>
<feature type="transmembrane region" description="Helical" evidence="2">
    <location>
        <begin position="6"/>
        <end position="29"/>
    </location>
</feature>
<evidence type="ECO:0000313" key="5">
    <source>
        <dbReference type="Proteomes" id="UP000736856"/>
    </source>
</evidence>
<organism evidence="4 5">
    <name type="scientific">Candidatus Liberibacter ctenarytainae</name>
    <dbReference type="NCBI Taxonomy" id="2020335"/>
    <lineage>
        <taxon>Bacteria</taxon>
        <taxon>Pseudomonadati</taxon>
        <taxon>Pseudomonadota</taxon>
        <taxon>Alphaproteobacteria</taxon>
        <taxon>Hyphomicrobiales</taxon>
        <taxon>Rhizobiaceae</taxon>
        <taxon>Liberibacter</taxon>
    </lineage>
</organism>
<feature type="domain" description="Mce/MlaD" evidence="3">
    <location>
        <begin position="49"/>
        <end position="116"/>
    </location>
</feature>
<keyword evidence="2" id="KW-1133">Transmembrane helix</keyword>